<sequence>MADQTGPKPSAVLSSVVAHPLSRQQLDDRTNPDSFSDLWDLTDKIMELYTPSSDNTCMIISTFRQMLSNHGAIALMTDIKTIGRDEEKLRAFSRYLIDTVLKPVKLASMVNPVALASTPASPNPNAASAITQLAGNVPPPARGRREILKDECLLRDGFRCAYCHCSDYESITKGLFVPPADMPAGGTHLSHVLPLALGKFNNANQVEREAVANLWYALYRYFPGLEGKIGPDSLNQHQNLITFQTGAREDYNGLLLAFNPVDGKINTYEIKNLLGYPFAVKPPQGHREVMTLVSFDNRYPLPEPEFFRADYQIARILDASGIGAKIRREINASERDPENLNPDGSTDLGSIIKRKLLLNV</sequence>
<proteinExistence type="predicted"/>
<gene>
    <name evidence="1" type="ORF">CKAH01_09378</name>
</gene>
<name>A0AAD9XYT1_COLKA</name>
<evidence type="ECO:0000313" key="2">
    <source>
        <dbReference type="Proteomes" id="UP001281614"/>
    </source>
</evidence>
<reference evidence="1" key="1">
    <citation type="submission" date="2023-02" db="EMBL/GenBank/DDBJ databases">
        <title>Colletotrichum kahawae CIFC_Que2 genome sequencing and assembly.</title>
        <authorList>
            <person name="Baroncelli R."/>
        </authorList>
    </citation>
    <scope>NUCLEOTIDE SEQUENCE</scope>
    <source>
        <strain evidence="1">CIFC_Que2</strain>
    </source>
</reference>
<dbReference type="AlphaFoldDB" id="A0AAD9XYT1"/>
<evidence type="ECO:0000313" key="1">
    <source>
        <dbReference type="EMBL" id="KAK2730755.1"/>
    </source>
</evidence>
<protein>
    <recommendedName>
        <fullName evidence="3">HNH nuclease domain-containing protein</fullName>
    </recommendedName>
</protein>
<comment type="caution">
    <text evidence="1">The sequence shown here is derived from an EMBL/GenBank/DDBJ whole genome shotgun (WGS) entry which is preliminary data.</text>
</comment>
<keyword evidence="2" id="KW-1185">Reference proteome</keyword>
<accession>A0AAD9XYT1</accession>
<organism evidence="1 2">
    <name type="scientific">Colletotrichum kahawae</name>
    <name type="common">Coffee berry disease fungus</name>
    <dbReference type="NCBI Taxonomy" id="34407"/>
    <lineage>
        <taxon>Eukaryota</taxon>
        <taxon>Fungi</taxon>
        <taxon>Dikarya</taxon>
        <taxon>Ascomycota</taxon>
        <taxon>Pezizomycotina</taxon>
        <taxon>Sordariomycetes</taxon>
        <taxon>Hypocreomycetidae</taxon>
        <taxon>Glomerellales</taxon>
        <taxon>Glomerellaceae</taxon>
        <taxon>Colletotrichum</taxon>
        <taxon>Colletotrichum gloeosporioides species complex</taxon>
    </lineage>
</organism>
<dbReference type="Proteomes" id="UP001281614">
    <property type="component" value="Unassembled WGS sequence"/>
</dbReference>
<dbReference type="EMBL" id="VYYT01000643">
    <property type="protein sequence ID" value="KAK2730755.1"/>
    <property type="molecule type" value="Genomic_DNA"/>
</dbReference>
<evidence type="ECO:0008006" key="3">
    <source>
        <dbReference type="Google" id="ProtNLM"/>
    </source>
</evidence>